<feature type="transmembrane region" description="Helical" evidence="1">
    <location>
        <begin position="7"/>
        <end position="29"/>
    </location>
</feature>
<organism evidence="2 3">
    <name type="scientific">Sporomusa acidovorans (strain ATCC 49682 / DSM 3132 / Mol)</name>
    <dbReference type="NCBI Taxonomy" id="1123286"/>
    <lineage>
        <taxon>Bacteria</taxon>
        <taxon>Bacillati</taxon>
        <taxon>Bacillota</taxon>
        <taxon>Negativicutes</taxon>
        <taxon>Selenomonadales</taxon>
        <taxon>Sporomusaceae</taxon>
        <taxon>Sporomusa</taxon>
    </lineage>
</organism>
<keyword evidence="1" id="KW-0812">Transmembrane</keyword>
<keyword evidence="1" id="KW-1133">Transmembrane helix</keyword>
<proteinExistence type="predicted"/>
<keyword evidence="3" id="KW-1185">Reference proteome</keyword>
<feature type="transmembrane region" description="Helical" evidence="1">
    <location>
        <begin position="72"/>
        <end position="95"/>
    </location>
</feature>
<protein>
    <submittedName>
        <fullName evidence="2">Uncharacterized protein</fullName>
    </submittedName>
</protein>
<feature type="transmembrane region" description="Helical" evidence="1">
    <location>
        <begin position="41"/>
        <end position="60"/>
    </location>
</feature>
<evidence type="ECO:0000313" key="2">
    <source>
        <dbReference type="EMBL" id="XFO70178.1"/>
    </source>
</evidence>
<dbReference type="EMBL" id="CP155571">
    <property type="protein sequence ID" value="XFO70178.1"/>
    <property type="molecule type" value="Genomic_DNA"/>
</dbReference>
<dbReference type="RefSeq" id="WP_093796989.1">
    <property type="nucleotide sequence ID" value="NZ_CP155571.1"/>
</dbReference>
<evidence type="ECO:0000256" key="1">
    <source>
        <dbReference type="SAM" id="Phobius"/>
    </source>
</evidence>
<dbReference type="Proteomes" id="UP000216052">
    <property type="component" value="Chromosome"/>
</dbReference>
<evidence type="ECO:0000313" key="3">
    <source>
        <dbReference type="Proteomes" id="UP000216052"/>
    </source>
</evidence>
<keyword evidence="1" id="KW-0472">Membrane</keyword>
<name>A0ABZ3IVV0_SPOA4</name>
<accession>A0ABZ3IVV0</accession>
<reference evidence="2" key="1">
    <citation type="submission" date="2024-05" db="EMBL/GenBank/DDBJ databases">
        <title>Isolation and characterization of Sporomusa carbonis sp. nov., a carboxydotrophic hydrogenogen in the genus of Sporomusa isolated from a charcoal burning pile.</title>
        <authorList>
            <person name="Boeer T."/>
            <person name="Rosenbaum F."/>
            <person name="Eysell L."/>
            <person name="Mueller V."/>
            <person name="Daniel R."/>
            <person name="Poehlein A."/>
        </authorList>
    </citation>
    <scope>NUCLEOTIDE SEQUENCE [LARGE SCALE GENOMIC DNA]</scope>
    <source>
        <strain evidence="2">DSM 3132</strain>
    </source>
</reference>
<sequence>MGLWVKVTGYVGLTCLIIASLAQIIAGIVPDYRNIGQTAGILRWAMYLWAYASVVMGVYLMRKSGRLTECLWGAIVALCCLESFAGLFVGVIYFFRSFAKLSKMKNGLPF</sequence>
<gene>
    <name evidence="2" type="ORF">SPACI_001660</name>
</gene>